<gene>
    <name evidence="7" type="primary">atpH</name>
    <name evidence="8" type="ORF">DESME_15470</name>
</gene>
<proteinExistence type="inferred from homology"/>
<name>W0EGU1_9FIRM</name>
<evidence type="ECO:0000256" key="6">
    <source>
        <dbReference type="ARBA" id="ARBA00023310"/>
    </source>
</evidence>
<keyword evidence="6 7" id="KW-0066">ATP synthesis</keyword>
<dbReference type="eggNOG" id="COG0712">
    <property type="taxonomic scope" value="Bacteria"/>
</dbReference>
<keyword evidence="2 7" id="KW-0813">Transport</keyword>
<dbReference type="PANTHER" id="PTHR11910">
    <property type="entry name" value="ATP SYNTHASE DELTA CHAIN"/>
    <property type="match status" value="1"/>
</dbReference>
<accession>W0EGU1</accession>
<dbReference type="Pfam" id="PF00213">
    <property type="entry name" value="OSCP"/>
    <property type="match status" value="1"/>
</dbReference>
<dbReference type="InterPro" id="IPR026015">
    <property type="entry name" value="ATP_synth_OSCP/delta_N_sf"/>
</dbReference>
<keyword evidence="3 7" id="KW-0375">Hydrogen ion transport</keyword>
<dbReference type="Gene3D" id="1.10.520.20">
    <property type="entry name" value="N-terminal domain of the delta subunit of the F1F0-ATP synthase"/>
    <property type="match status" value="1"/>
</dbReference>
<keyword evidence="7" id="KW-1003">Cell membrane</keyword>
<dbReference type="GO" id="GO:0046933">
    <property type="term" value="F:proton-transporting ATP synthase activity, rotational mechanism"/>
    <property type="evidence" value="ECO:0007669"/>
    <property type="project" value="UniProtKB-UniRule"/>
</dbReference>
<keyword evidence="7" id="KW-0139">CF(1)</keyword>
<sequence>MLKGALARRYAQALFELAEQQDLNQIETELDQLIGLIEENAEVAHLLYHPHISLTEKKEIMDKLFSGSLSDTVRRFFYLLIDKRRENLLPDIQREFKLLADKARNIIEARISSAAPLSKTQEERLHKELVRITGKNVRMVKEVRPELIGGVIVQIGDRVMDGTVAYKLSQIRLSLGRA</sequence>
<comment type="function">
    <text evidence="7">This protein is part of the stalk that links CF(0) to CF(1). It either transmits conformational changes from CF(0) to CF(1) or is implicated in proton conduction.</text>
</comment>
<keyword evidence="4 7" id="KW-0406">Ion transport</keyword>
<dbReference type="KEGG" id="dmt:DESME_15470"/>
<dbReference type="STRING" id="871968.DESME_15470"/>
<dbReference type="Proteomes" id="UP000010847">
    <property type="component" value="Chromosome"/>
</dbReference>
<dbReference type="GO" id="GO:0005886">
    <property type="term" value="C:plasma membrane"/>
    <property type="evidence" value="ECO:0007669"/>
    <property type="project" value="UniProtKB-SubCell"/>
</dbReference>
<protein>
    <recommendedName>
        <fullName evidence="7">ATP synthase subunit delta</fullName>
    </recommendedName>
    <alternativeName>
        <fullName evidence="7">ATP synthase F(1) sector subunit delta</fullName>
    </alternativeName>
    <alternativeName>
        <fullName evidence="7">F-type ATPase subunit delta</fullName>
        <shortName evidence="7">F-ATPase subunit delta</shortName>
    </alternativeName>
</protein>
<evidence type="ECO:0000256" key="4">
    <source>
        <dbReference type="ARBA" id="ARBA00023065"/>
    </source>
</evidence>
<dbReference type="OrthoDB" id="9802471at2"/>
<organism evidence="8 9">
    <name type="scientific">Desulfitobacterium metallireducens DSM 15288</name>
    <dbReference type="NCBI Taxonomy" id="871968"/>
    <lineage>
        <taxon>Bacteria</taxon>
        <taxon>Bacillati</taxon>
        <taxon>Bacillota</taxon>
        <taxon>Clostridia</taxon>
        <taxon>Eubacteriales</taxon>
        <taxon>Desulfitobacteriaceae</taxon>
        <taxon>Desulfitobacterium</taxon>
    </lineage>
</organism>
<evidence type="ECO:0000313" key="9">
    <source>
        <dbReference type="Proteomes" id="UP000010847"/>
    </source>
</evidence>
<dbReference type="HOGENOM" id="CLU_085114_1_1_9"/>
<evidence type="ECO:0000256" key="1">
    <source>
        <dbReference type="ARBA" id="ARBA00004370"/>
    </source>
</evidence>
<dbReference type="HAMAP" id="MF_01416">
    <property type="entry name" value="ATP_synth_delta_bact"/>
    <property type="match status" value="1"/>
</dbReference>
<keyword evidence="9" id="KW-1185">Reference proteome</keyword>
<dbReference type="GO" id="GO:0045259">
    <property type="term" value="C:proton-transporting ATP synthase complex"/>
    <property type="evidence" value="ECO:0007669"/>
    <property type="project" value="UniProtKB-KW"/>
</dbReference>
<evidence type="ECO:0000256" key="2">
    <source>
        <dbReference type="ARBA" id="ARBA00022448"/>
    </source>
</evidence>
<reference evidence="8 9" key="1">
    <citation type="submission" date="2013-12" db="EMBL/GenBank/DDBJ databases">
        <authorList>
            <consortium name="DOE Joint Genome Institute"/>
            <person name="Smidt H."/>
            <person name="Huntemann M."/>
            <person name="Han J."/>
            <person name="Chen A."/>
            <person name="Kyrpides N."/>
            <person name="Mavromatis K."/>
            <person name="Markowitz V."/>
            <person name="Palaniappan K."/>
            <person name="Ivanova N."/>
            <person name="Schaumberg A."/>
            <person name="Pati A."/>
            <person name="Liolios K."/>
            <person name="Nordberg H.P."/>
            <person name="Cantor M.N."/>
            <person name="Hua S.X."/>
            <person name="Woyke T."/>
        </authorList>
    </citation>
    <scope>NUCLEOTIDE SEQUENCE [LARGE SCALE GENOMIC DNA]</scope>
    <source>
        <strain evidence="9">DSM 15288</strain>
    </source>
</reference>
<dbReference type="NCBIfam" id="NF004403">
    <property type="entry name" value="PRK05758.2-4"/>
    <property type="match status" value="1"/>
</dbReference>
<comment type="similarity">
    <text evidence="7">Belongs to the ATPase delta chain family.</text>
</comment>
<dbReference type="SUPFAM" id="SSF47928">
    <property type="entry name" value="N-terminal domain of the delta subunit of the F1F0-ATP synthase"/>
    <property type="match status" value="1"/>
</dbReference>
<evidence type="ECO:0000313" key="8">
    <source>
        <dbReference type="EMBL" id="AHF08271.1"/>
    </source>
</evidence>
<dbReference type="InterPro" id="IPR000711">
    <property type="entry name" value="ATPase_OSCP/dsu"/>
</dbReference>
<dbReference type="AlphaFoldDB" id="W0EGU1"/>
<evidence type="ECO:0000256" key="5">
    <source>
        <dbReference type="ARBA" id="ARBA00023136"/>
    </source>
</evidence>
<dbReference type="EMBL" id="CP007032">
    <property type="protein sequence ID" value="AHF08271.1"/>
    <property type="molecule type" value="Genomic_DNA"/>
</dbReference>
<comment type="function">
    <text evidence="7">F(1)F(0) ATP synthase produces ATP from ADP in the presence of a proton or sodium gradient. F-type ATPases consist of two structural domains, F(1) containing the extramembraneous catalytic core and F(0) containing the membrane proton channel, linked together by a central stalk and a peripheral stalk. During catalysis, ATP synthesis in the catalytic domain of F(1) is coupled via a rotary mechanism of the central stalk subunits to proton translocation.</text>
</comment>
<evidence type="ECO:0000256" key="7">
    <source>
        <dbReference type="HAMAP-Rule" id="MF_01416"/>
    </source>
</evidence>
<dbReference type="RefSeq" id="WP_006716808.1">
    <property type="nucleotide sequence ID" value="NZ_CP007032.1"/>
</dbReference>
<dbReference type="NCBIfam" id="TIGR01145">
    <property type="entry name" value="ATP_synt_delta"/>
    <property type="match status" value="1"/>
</dbReference>
<evidence type="ECO:0000256" key="3">
    <source>
        <dbReference type="ARBA" id="ARBA00022781"/>
    </source>
</evidence>
<keyword evidence="5 7" id="KW-0472">Membrane</keyword>
<comment type="subcellular location">
    <subcellularLocation>
        <location evidence="7">Cell membrane</location>
        <topology evidence="7">Peripheral membrane protein</topology>
    </subcellularLocation>
    <subcellularLocation>
        <location evidence="1">Membrane</location>
    </subcellularLocation>
</comment>
<dbReference type="PRINTS" id="PR00125">
    <property type="entry name" value="ATPASEDELTA"/>
</dbReference>